<dbReference type="InterPro" id="IPR009832">
    <property type="entry name" value="DUF1397"/>
</dbReference>
<name>A0A8J2PL63_9HEXA</name>
<dbReference type="EMBL" id="CAJVCH010570410">
    <property type="protein sequence ID" value="CAG7834853.1"/>
    <property type="molecule type" value="Genomic_DNA"/>
</dbReference>
<dbReference type="Proteomes" id="UP000708208">
    <property type="component" value="Unassembled WGS sequence"/>
</dbReference>
<accession>A0A8J2PL63</accession>
<evidence type="ECO:0000313" key="1">
    <source>
        <dbReference type="EMBL" id="CAG7834853.1"/>
    </source>
</evidence>
<evidence type="ECO:0000313" key="2">
    <source>
        <dbReference type="Proteomes" id="UP000708208"/>
    </source>
</evidence>
<gene>
    <name evidence="1" type="ORF">AFUS01_LOCUS44305</name>
</gene>
<keyword evidence="2" id="KW-1185">Reference proteome</keyword>
<dbReference type="AlphaFoldDB" id="A0A8J2PL63"/>
<proteinExistence type="predicted"/>
<dbReference type="Pfam" id="PF07165">
    <property type="entry name" value="DUF1397"/>
    <property type="match status" value="1"/>
</dbReference>
<sequence length="300" mass="34093">KLTEHLASSEQVITSWNISRLTMKGTHYFGFVVLTIGVIIPQGDSFDFTNLGLGDFNFQDVLKLDGLDSMIDWLSKLTDRCKDNNVKLDMAFMLQRYMCLSNMDSTLISGDELQRYMCLSNMDSTLISGDEVNTAYLDKICKEWPKAFKCLKPLFKKLEKCFSQDQIDLDGVLTGGVEVVLTQLCKHDMSFVTALVEDGPEVLSCLTNRTEKVVHYVTECFNDYKSPGVTEICDGFDLYKECFIKSLAVCDSPRAEKLVYKLVEEAGFKNIIYKNILKCDNKTMKIEKVEKKHTSTKTEL</sequence>
<comment type="caution">
    <text evidence="1">The sequence shown here is derived from an EMBL/GenBank/DDBJ whole genome shotgun (WGS) entry which is preliminary data.</text>
</comment>
<reference evidence="1" key="1">
    <citation type="submission" date="2021-06" db="EMBL/GenBank/DDBJ databases">
        <authorList>
            <person name="Hodson N. C."/>
            <person name="Mongue J. A."/>
            <person name="Jaron S. K."/>
        </authorList>
    </citation>
    <scope>NUCLEOTIDE SEQUENCE</scope>
</reference>
<protein>
    <submittedName>
        <fullName evidence="1">Uncharacterized protein</fullName>
    </submittedName>
</protein>
<organism evidence="1 2">
    <name type="scientific">Allacma fusca</name>
    <dbReference type="NCBI Taxonomy" id="39272"/>
    <lineage>
        <taxon>Eukaryota</taxon>
        <taxon>Metazoa</taxon>
        <taxon>Ecdysozoa</taxon>
        <taxon>Arthropoda</taxon>
        <taxon>Hexapoda</taxon>
        <taxon>Collembola</taxon>
        <taxon>Symphypleona</taxon>
        <taxon>Sminthuridae</taxon>
        <taxon>Allacma</taxon>
    </lineage>
</organism>
<feature type="non-terminal residue" evidence="1">
    <location>
        <position position="1"/>
    </location>
</feature>